<dbReference type="Pfam" id="PF03160">
    <property type="entry name" value="Calx-beta"/>
    <property type="match status" value="2"/>
</dbReference>
<gene>
    <name evidence="7" type="primary">algE7</name>
    <name evidence="7" type="ORF">K05K4_16660</name>
</gene>
<keyword evidence="7" id="KW-0413">Isomerase</keyword>
<dbReference type="RefSeq" id="WP_086046770.1">
    <property type="nucleotide sequence ID" value="NZ_CP017889.1"/>
</dbReference>
<dbReference type="CDD" id="cd11304">
    <property type="entry name" value="Cadherin_repeat"/>
    <property type="match status" value="1"/>
</dbReference>
<dbReference type="InterPro" id="IPR018511">
    <property type="entry name" value="Hemolysin-typ_Ca-bd_CS"/>
</dbReference>
<dbReference type="Pfam" id="PF00353">
    <property type="entry name" value="HemolysinCabind"/>
    <property type="match status" value="4"/>
</dbReference>
<dbReference type="GO" id="GO:0007154">
    <property type="term" value="P:cell communication"/>
    <property type="evidence" value="ECO:0007669"/>
    <property type="project" value="InterPro"/>
</dbReference>
<evidence type="ECO:0000259" key="6">
    <source>
        <dbReference type="PROSITE" id="PS50268"/>
    </source>
</evidence>
<dbReference type="SMART" id="SM00736">
    <property type="entry name" value="CADG"/>
    <property type="match status" value="13"/>
</dbReference>
<feature type="domain" description="VWFA" evidence="5">
    <location>
        <begin position="5823"/>
        <end position="6009"/>
    </location>
</feature>
<feature type="compositionally biased region" description="Polar residues" evidence="4">
    <location>
        <begin position="4161"/>
        <end position="4185"/>
    </location>
</feature>
<dbReference type="InterPro" id="IPR038081">
    <property type="entry name" value="CalX-like_sf"/>
</dbReference>
<dbReference type="CDD" id="cd00198">
    <property type="entry name" value="vWFA"/>
    <property type="match status" value="1"/>
</dbReference>
<dbReference type="PROSITE" id="PS50268">
    <property type="entry name" value="CADHERIN_2"/>
    <property type="match status" value="1"/>
</dbReference>
<dbReference type="SUPFAM" id="SSF141072">
    <property type="entry name" value="CalX-like"/>
    <property type="match status" value="4"/>
</dbReference>
<dbReference type="InterPro" id="IPR003644">
    <property type="entry name" value="Calx_beta"/>
</dbReference>
<dbReference type="SMART" id="SM00327">
    <property type="entry name" value="VWA"/>
    <property type="match status" value="1"/>
</dbReference>
<feature type="region of interest" description="Disordered" evidence="4">
    <location>
        <begin position="4158"/>
        <end position="4188"/>
    </location>
</feature>
<dbReference type="GO" id="GO:0005509">
    <property type="term" value="F:calcium ion binding"/>
    <property type="evidence" value="ECO:0007669"/>
    <property type="project" value="InterPro"/>
</dbReference>
<dbReference type="Pfam" id="PF17963">
    <property type="entry name" value="Big_9"/>
    <property type="match status" value="15"/>
</dbReference>
<dbReference type="PANTHER" id="PTHR34720:SF9">
    <property type="entry name" value="BLR4714 PROTEIN"/>
    <property type="match status" value="1"/>
</dbReference>
<evidence type="ECO:0000256" key="1">
    <source>
        <dbReference type="ARBA" id="ARBA00022729"/>
    </source>
</evidence>
<name>A0A1W6U698_VIBAL</name>
<accession>A0A1W6U698</accession>
<keyword evidence="3" id="KW-0106">Calcium</keyword>
<evidence type="ECO:0000313" key="7">
    <source>
        <dbReference type="EMBL" id="ARP18502.1"/>
    </source>
</evidence>
<dbReference type="InterPro" id="IPR013783">
    <property type="entry name" value="Ig-like_fold"/>
</dbReference>
<dbReference type="SMART" id="SM00237">
    <property type="entry name" value="Calx_beta"/>
    <property type="match status" value="2"/>
</dbReference>
<dbReference type="SMART" id="SM00112">
    <property type="entry name" value="CA"/>
    <property type="match status" value="1"/>
</dbReference>
<protein>
    <submittedName>
        <fullName evidence="7">Poly(Beta-D-mannuronate) C5 epimerase 7</fullName>
        <ecNumber evidence="7">5.1.3.-</ecNumber>
    </submittedName>
</protein>
<dbReference type="GO" id="GO:0016020">
    <property type="term" value="C:membrane"/>
    <property type="evidence" value="ECO:0007669"/>
    <property type="project" value="InterPro"/>
</dbReference>
<reference evidence="7" key="1">
    <citation type="submission" date="2016-10" db="EMBL/GenBank/DDBJ databases">
        <title>The High Quality Genome of Vibrio alginolyticus K01M1.</title>
        <authorList>
            <person name="Wendling C."/>
            <person name="Chibani C.M."/>
            <person name="Hertel R."/>
            <person name="Sproer C."/>
            <person name="Bunk B."/>
            <person name="Overmann J."/>
            <person name="Roth O."/>
            <person name="Liesegang H."/>
        </authorList>
    </citation>
    <scope>NUCLEOTIDE SEQUENCE</scope>
    <source>
        <strain evidence="7">K05K4</strain>
    </source>
</reference>
<dbReference type="SUPFAM" id="SSF51120">
    <property type="entry name" value="beta-Roll"/>
    <property type="match status" value="1"/>
</dbReference>
<sequence>MDRTALVPLGNQVVVIGLDGQLRVLAEGQQPLPGEVIVAMTDAAPQDLKIQLAQEQGLKDISDDVAQIISAIEQGQDPSAIDEKLAPAAGENSGSSLQNSATIVRDGTEVLASTNFETIGLESLGLSETQALTLNDFFTTGIETSGDGSSKPLTNSPVTLSAVEEDSDPITITTEELLSNVNIDDADTLVITNVTIESGNGTLIDNSDGSWTYIPEADDDTEVSFSYDIIDNDGGVINGTANLDITPVNDAPIATNDAIQTDEDSQVVIDVLANDSDIEGDDLIITSASVPEEQGIVEIIDGKLVFTPAENFNGNATISYTITDGELEDEAQVSVTVNSVNDAPIASNDTTITEEDSSVTVDVLPNDTDIDGDTLSIQSASVPETQGTVEIVDGKLVFTPAENFHGDAEITYTVTDGALTDQATVNVTVNAVNDTPVVESNLADQTLAEDFTPYSIDLNTAFSDVDNADGELTFSVSGNSNIQVAIVNGIATFTPTADWNGSEALTFTATDPSGESVSQTVNFTVAPVADIVADKATVVEDTPTIIKVLGNDTFEGDDKVVSLDTNNGPANGTVSVNPDGSVTYTPNDNYHGTDSFTYIVTSGGVSESTTVNVDVTPVNDAPVATNDNAVTDEDTPVTIDVLPNDTDIDGDTLSIQSASVPEAQGTVEIVDGKLVFTPAENFHGDAEITYTVTDGSLTDQATVNVTVNAVNDTPVVESSIADQTLAEDFTPYSIDLNTAFSDVDNVDGELSFSVSGNNNVLVSIENGIATISPTADWNGSEALTFTATDPSGESVSQTVNFTVAPVADIVADKATVVEDTPTIIKVLDNDTFEGDDKVVSLDTNNGPANGTVSVNPDGSVTYTPNDNYHGTDSFTYIVTSSGVSESTTVNVDVTPVNDAPVANDDTAVTDEDTPVTIDVLPNDTDIDGDTLSIQSASVPEAQGTVEIVDGKLVFTPAENFHGDAEITYTVTDGSLTDQATVNVTVNAVNDTPVVESNLADQTLAEDFTPYSIDLNTAFSDVDNVDGELTFSVSGNSNIQVAIVNGIATFTPTADWNGSEALTFTATDPSGESVSQTVNFTVAPVADIVADNATVVEDTPTIIKVLGNDTFEGDDKVVSLDSNNGPANGTVSVNPDGSVTYTPNDNYHGTDSFTYIVTSGGVSESTTVNVDVTPVNDAPVATNDTAMTDEDTPVTIDVLPNDTDIDGDTLSIQSASVPEAQGKVEIVDGKLVFTPAENFHGDAEITYTVTDGALTDQATVNVTVNAVNDTPVVESSIADQALAEDFTPYSIDLNTAFSDVDNVDGELTFSVSGNSNIQVAIVNGIATFTPTADWNGSEALTFTATDPSGESVSQTVNFTVAPVADIVADKATVVEDTPTIIKVLGNDTFEGDDKAVSLDSNNGPANGTVSVNPDGSVTYTPNDNFHGTDSFTYIVTSGGVSESTTVNVDVTPVNDAPVAKDDTAVTDEDTPVTIDVLPNDTDIDGDTLSIQSASVPETQGTVEIVDGKLVFTPAENFNGDAEITYTITDGSLTDQAKVAVTVNPVNDAPTIKVDAVESITEDAVSTDTVVATLEVADTDTPEEQLTVSLENNSNGYFALVGDEVKLTQAGVDAVNNDELNLKDLTISASVSDGVNPTVSDSDSLIVNRVNDAPTVDNVISDQVLAEDFTIYTIDLNDAFKDSDSALNFSVSGNNNVLVSIENGIANISPTADWNGSEALTFTATDPSGESVSQTVNFTVAPVADIVADKATVVEDTPTIIKVLGNDTFEGDDKVVSLDTNNGPANGTVSVNPDGSVTYTPNDNYHGTDSFTYIVTSGGVSESTTVNIDVTPVNDAPVATNDNAVTDEDTPVTIDVLPNDTDIDGDKLSIDSASVPSDQGTVEIVDGKLVFTPAENFHGDAEITYTVTDGALTDQATVNVTVNAVNDTPMVESNIADQTLAEDFTPYSIDLNTAFSDVDNADGELTFSVSGNSNIQVAIVNGIATFTPTADWNGSENLTFTATDPSGESVSQTVNFTVAPVADIVADNATVVEDTPTIIKVLGNDTFEGDDKVVSLDTNNDPANGTVSVNPDGSVTYTPNDNYHGTDSFTYIVTSGGVSESTTVNIDVTPVNDAPVATNDNAVTDEDTPVTIDVLPNDTDIDGDTLRIDSASVPSDQGTVEIVDGKLVFTPAENFHGDAEITYTVTDGSLTDQATVNVTVNAVNDTPVVESNIADQTLAEDFTPYSIDLNTAFSDVDNVDGELSFSVSGNSNVNVSIENGIATISPTADWNGSENLTFTATDPSGESVSQTVNFTVAPVADIVADKATVVEDTPTIIKVLGNDTFEGNDKVVSLDTNNGPANGTVSVNPDGSVTYTPNDNYHGADSFTYIVTSGGVSESTTVNVDVTPVNDAPVATNDNAVTDEDTPVTIDVLPNDTDINGDTLSIDSASVPSDQGTVEIIDGKLVFTPAENFHGDAEITYTVTDGALTDQATVNVTVNAVNDTPVVESSIADQTLAEDFTPYSIDLNTAFSDVDNVDGELTFSVSGNSNIQVAIVNGIATFTPTADWNGSEALTFTATDLSGESVSQTVNFTVAPVADIVADKATVVEDTPTIIKVLDNDTFEGDDKVVSLDTNNGPANGTVSVNPDGSVTYTPNDNYHGTDSFTYIVTSGGVSESTTVNVDVTPVNDAPVATNDNAVTDEDTPVTIDVLPNDTDIDGDTLSIQSASVPETQGTVEIIDGKLVFTPAENFHGDAEITYTVTDGALTDQATVNVTVNAVNDTPVVESSIADQALAEDFTPYSIDLNTAFSDVDNVDGELTFSVSGNSNVLVSIENGIATISPTADWNGSEALTFTATDPSGESVSQTVNFMVAPVADIESDRATVVEDTPTIINVLGNDTFEGDDKVVSLDTNNGPANGTVSVNPDGSVTYTPNDNFHGADSFTYIVTSGGVSESTTVNVDVTPVNDAPVAKDDAATTQEDTAVTIDVLLNDTDIDGDTLSIQSASVPSDQGTVEIVDGKLVFTPAENFHGDAEITYTITDGALTDQATVNVTVNAVNDTPVVESNIADQTLAEDFTPYSIDLNTAFSDVDNADGELTFSVSGNSNVNVSIENGIATISPTADWNGSEALTFTATDPSGESVSQTVNFMVAPVADIESDRATVVEDTPTIIKVLGNDTFEGDDKVVSLDSNNGPANGTVSVNPDGSVTYTPNDNYHGADSFTYIVTSGGVSESTTVNVDVTPVNDAPVAKDDTAMTDEDTPVTIDVLPNDTDIDGDKLSIDSASVPSDQGTVEIVDGKLVFTPAENFHGDAEITYTVTDGALTDQAMVNVTVNAVNDTPVVESGIADQTLAEDFTPYSIDLNTAFSDVDNVDGELSFSVSGNSNVNVSIENGIATISPTADWNGSENLTFTATDPSGESVSQTVNFTVAPVADIVADKATVVEDTPTIIKVLGNDTFEGNDKVVSLDTNNGPANGTVSVNPDGSVTYTPNDNYHGADSFTYIVTSGGVSESTTVNVDVTPVNDAPVAKDDTAVTDEDTPVTIDVLPNDTDIDGDTLSIDSASVPSDQGKVEIIDGKLVFTPAENFHGDAEITYTIIDGSLTDQATVNVTVNAVNDTPVVESNLADQTLAEDFTPYSIDLNTAFSDVDNVDGELSFSVSGNSNIQVAIVNGIATFTPTADWNGSEALTFTVTDPSGESVSQTVNFTVAPVADIVADKATVVEDTPTIIKVLGNDTFEGNDKVVSLDTNNGPANGTVSVNPDGSVTYTPNDNFHGADSFTYIVTSGGVSESTTVNVDVTPVNDAPVAKDDTAVTDEDTPVTIDVLPNDTDIDGDTLSIQSASVPSDQGTVEIVDGKLVFTPAENFHGDAEITYTVTDGALTDQATVNVTVNAVNDTPVVESSIADQTLAEDFTPYSIDLNTAFSDVDNVDGELSFSVSGNNNVLVSIENGIATISPTADWNGSEALTFTATDPSGESVSQTVNFTVAPVADIVADKATVVEDTPTIIKVLDNDTFEGDDKVVSLDTNNGPANGTVSVNPDGSVTYTPNDNYHGTDSFTYIVTSGGVSESTTVNVDVTPVNDRPDSEDFTHVTDKPLTQVVFDTDMKPLGDGDSQDHIADIEDDLNGNDLHVRITELPTSGTLFFKDSDGELHEIKEVSDTLYDKDSLYYEADNVGFLLGIKDRPNTPNSSESTTDFNNWGLSEDGGSSHSRTEHLANGASITISSDSGELAQYNRQVSHIGNGIADNDGQGIEKGETITIDLSNNPVGSVNLGLDGLGGLFDYGDDNAALITVTYLDSNNVQQTQTFEFLKPEGNFMLFQETSVGYGKDLALPEGSVITQLDFSTKNEGNWELRYVEGVPAEDSFGYVAVDSENGVSDPSTVNIVNEMLDGNIAENGPSLSVVGDSVTEGDNVTFSVVLNETTSTAVKYQVDMLAQGSSVDKNDVNLSNATYTNGVVFLGGYLIVPAGISSFEISIPTIDDLVVESSETIVLEIGGETGTATVLDNDSTKLSVVDAGDVIEGTDAIFTVLLSNPVQEAVVVNLKSTTNDSYTAEDVDLGTMVVTYVDTHGQTQTLDMAPNGDVTIPPGVAEIKVAVPTKLDNVHEGDESFGLTVTEIGSVTSNGIATGNANIVDSDPAPLVSISADQNSVNEGETAGFTLTLDKVADESVTVHVEYSGVAQDGKDFVGVLSVEVPAGQSSAALDLLTVTDGIYEGAESFTVTIKEVDGADASIASNNSASVVIVDAQSAPKVTISSDQSSVDEGSDAKFIVNIDQKADEDVLVTFTIGGNVDDKDYIAPSTYTVTIPAGKTSAPIDIKTLDDGIYEDLENLTVTLIDTVGADSTLASDSNEATVSIIDAQHAPEFISGGDSAGDKPNDDVYDFGSVNENTVSGAVIGTVVAEDHDNDVLVYRFADGSSTNGIFDIDPTSGEISLNKTIDDVDLGDYMLQVEVIDGTGGIDTAEVNVSLVNVNDAPESSPSVVEMNEDTQVMLDWSSFGISDVDSDVSDLSVQITTLPSDGSLEYRDSQGDWQSVQIDQVLDKSLFEENGVRFVPELNESGSDSFGGNQVGDQESSYAQIGFKPTDGQSSGQESTLTIDVNPVADKPNLIAVTPLNSLPQQEFNVTTWSNVQVGSSDGMGVNGETLISAINALNEADGTRLSWANVEDLGTHATLANEAVLVTSLVYLEAGSSYDFVGQADDSLAIKLGGTLLDQARWGSDSGDIKGASFTPSVSGFYPIEIYHHNQSGPGNFNVDVSINGQAPVNLSNSSLYVVSDESALEATDIRTSELQEVNGVAFYETYQLNEGLQDTAIPLSEIKASLNDTDGSESLKVTLTGLPVGAILSDGNSSITVATIDEELDVTSWALDALTVTPPAGSHDDFTINLTATSTESSNGDSAESNLAINVVVHENLPTETESDLGETIEDNTLQGNVLLNDSDGDNILMVDHLTIDGADYEVGESVSLTSGTLLVNRDGSYIFEPAEHWSGDVPLISYTTNTGVTNTLDINVVAIADAPTITINVGDLVKRDAIDPNHHLATSAINNTNTENEAVAANLGLDNAVPKINTHAGVVLGVNTDLSDTDSLFVGTDFNDVFYGGGGDDVFVGGGNNDTFYGDDATSLTLHDGKDIVYLTGNFDDYKMTFKDDHGGKVPYWILLDSRSIDSVNDHTGSDDRGDHLYEIERVVFADKIVDLKPDGTYEVLQDRWISVDVDVDLVDVDGSEDLAQTALVQDLPDGVDVYVDGLAIKQDSNGDYPVTLGTDGKLSLDIRVPFDYEGSLEFPLSVTATSVEGSNNDAASTTESVELTARDYVLESGSHGNDQITGSDDHDIIVGDVQGLEIIAGQDYNIAFVLDTSGSMGNWVGTAKQEVLDVFDELLSAVNQGEKPGTVNIHLSEFASSASAVISVDLSSLTARKEFVEELNRVIDDEGSGGTNYEAGLQSAVEWFSSQPNPNGQNITYFVTDGQPNRATYLYGVAPSEFSKVILDVDNSGKLVTLQDIASKNNYSYGQTVTYKGDVVIDSYGKVYSPLTGRILGDIDRYYGSIRYYDEGNSSTQAQHMYQVLAALSSIEAIGLGSGVDEHTLKQYDTDGVVESDIDVTKLAETILGQDVPLKQGSDTIQGGEGNDILLGDLIEFGGNEQGLSAIQSHVAQQTGQDVSTVDGEDIHEYVRNNLEEFNQTHQGDKSDNLYGGAGDDLLFGHGGNDILVGGEGDDILIGGLGSDTLTGSEGADIFKWSEVTNDVDTVTDFNKNEDALDFSDLFDDLSKDEIGELLNDLQSGDHTGDVGEYHVEVAPDGGSEANLSITKGSSTLDIHFDGASVDDVTQSLIASLEAQYKDM</sequence>
<dbReference type="InterPro" id="IPR041690">
    <property type="entry name" value="Cadherin_5"/>
</dbReference>
<proteinExistence type="predicted"/>
<dbReference type="Gene3D" id="2.60.40.2810">
    <property type="match status" value="14"/>
</dbReference>
<dbReference type="Gene3D" id="2.60.40.2030">
    <property type="match status" value="4"/>
</dbReference>
<dbReference type="SUPFAM" id="SSF53300">
    <property type="entry name" value="vWA-like"/>
    <property type="match status" value="1"/>
</dbReference>
<evidence type="ECO:0000256" key="2">
    <source>
        <dbReference type="ARBA" id="ARBA00022737"/>
    </source>
</evidence>
<dbReference type="InterPro" id="IPR002126">
    <property type="entry name" value="Cadherin-like_dom"/>
</dbReference>
<dbReference type="Gene3D" id="2.60.40.60">
    <property type="entry name" value="Cadherins"/>
    <property type="match status" value="1"/>
</dbReference>
<evidence type="ECO:0000256" key="4">
    <source>
        <dbReference type="SAM" id="MobiDB-lite"/>
    </source>
</evidence>
<dbReference type="PROSITE" id="PS50234">
    <property type="entry name" value="VWFA"/>
    <property type="match status" value="1"/>
</dbReference>
<dbReference type="EMBL" id="CP017902">
    <property type="protein sequence ID" value="ARP18502.1"/>
    <property type="molecule type" value="Genomic_DNA"/>
</dbReference>
<dbReference type="InterPro" id="IPR001343">
    <property type="entry name" value="Hemolysn_Ca-bd"/>
</dbReference>
<dbReference type="Gene3D" id="3.40.50.410">
    <property type="entry name" value="von Willebrand factor, type A domain"/>
    <property type="match status" value="1"/>
</dbReference>
<organism evidence="7">
    <name type="scientific">Vibrio alginolyticus</name>
    <dbReference type="NCBI Taxonomy" id="663"/>
    <lineage>
        <taxon>Bacteria</taxon>
        <taxon>Pseudomonadati</taxon>
        <taxon>Pseudomonadota</taxon>
        <taxon>Gammaproteobacteria</taxon>
        <taxon>Vibrionales</taxon>
        <taxon>Vibrionaceae</taxon>
        <taxon>Vibrio</taxon>
    </lineage>
</organism>
<dbReference type="NCBIfam" id="NF012211">
    <property type="entry name" value="tand_rpt_95"/>
    <property type="match status" value="40"/>
</dbReference>
<dbReference type="Gene3D" id="2.60.40.10">
    <property type="entry name" value="Immunoglobulins"/>
    <property type="match status" value="13"/>
</dbReference>
<dbReference type="InterPro" id="IPR015919">
    <property type="entry name" value="Cadherin-like_sf"/>
</dbReference>
<keyword evidence="2" id="KW-0677">Repeat</keyword>
<dbReference type="PROSITE" id="PS00330">
    <property type="entry name" value="HEMOLYSIN_CALCIUM"/>
    <property type="match status" value="2"/>
</dbReference>
<evidence type="ECO:0000259" key="5">
    <source>
        <dbReference type="PROSITE" id="PS50234"/>
    </source>
</evidence>
<dbReference type="Pfam" id="PF13519">
    <property type="entry name" value="VWA_2"/>
    <property type="match status" value="1"/>
</dbReference>
<dbReference type="Pfam" id="PF17892">
    <property type="entry name" value="Cadherin_5"/>
    <property type="match status" value="26"/>
</dbReference>
<dbReference type="EC" id="5.1.3.-" evidence="7"/>
<dbReference type="InterPro" id="IPR006644">
    <property type="entry name" value="Cadg"/>
</dbReference>
<evidence type="ECO:0000256" key="3">
    <source>
        <dbReference type="ARBA" id="ARBA00022837"/>
    </source>
</evidence>
<dbReference type="SUPFAM" id="SSF49313">
    <property type="entry name" value="Cadherin-like"/>
    <property type="match status" value="1"/>
</dbReference>
<dbReference type="Pfam" id="PF00028">
    <property type="entry name" value="Cadherin"/>
    <property type="match status" value="1"/>
</dbReference>
<dbReference type="PANTHER" id="PTHR34720">
    <property type="entry name" value="MICROCYSTIN DEPENDENT PROTEIN"/>
    <property type="match status" value="1"/>
</dbReference>
<feature type="domain" description="Cadherin" evidence="6">
    <location>
        <begin position="4861"/>
        <end position="4957"/>
    </location>
</feature>
<dbReference type="PRINTS" id="PR00313">
    <property type="entry name" value="CABNDNGRPT"/>
</dbReference>
<dbReference type="GO" id="GO:0016853">
    <property type="term" value="F:isomerase activity"/>
    <property type="evidence" value="ECO:0007669"/>
    <property type="project" value="UniProtKB-KW"/>
</dbReference>
<dbReference type="GO" id="GO:0007156">
    <property type="term" value="P:homophilic cell adhesion via plasma membrane adhesion molecules"/>
    <property type="evidence" value="ECO:0007669"/>
    <property type="project" value="InterPro"/>
</dbReference>
<dbReference type="InterPro" id="IPR011049">
    <property type="entry name" value="Serralysin-like_metalloprot_C"/>
</dbReference>
<dbReference type="InterPro" id="IPR002035">
    <property type="entry name" value="VWF_A"/>
</dbReference>
<dbReference type="Gene3D" id="2.60.40.3440">
    <property type="match status" value="13"/>
</dbReference>
<dbReference type="Gene3D" id="2.60.40.1200">
    <property type="match status" value="1"/>
</dbReference>
<keyword evidence="1" id="KW-0732">Signal</keyword>
<dbReference type="InterPro" id="IPR036465">
    <property type="entry name" value="vWFA_dom_sf"/>
</dbReference>